<dbReference type="GO" id="GO:0008270">
    <property type="term" value="F:zinc ion binding"/>
    <property type="evidence" value="ECO:0007669"/>
    <property type="project" value="UniProtKB-KW"/>
</dbReference>
<dbReference type="EMBL" id="BGPR01000435">
    <property type="protein sequence ID" value="GBM20044.1"/>
    <property type="molecule type" value="Genomic_DNA"/>
</dbReference>
<dbReference type="PANTHER" id="PTHR16295">
    <property type="entry name" value="TRAF-TYPE ZINC FINGER PROTEIN-RELATED"/>
    <property type="match status" value="1"/>
</dbReference>
<dbReference type="InterPro" id="IPR051986">
    <property type="entry name" value="Innate_Immune_Apopt_Reg"/>
</dbReference>
<feature type="domain" description="TRAFD1/XAF1 zinc finger" evidence="4">
    <location>
        <begin position="309"/>
        <end position="342"/>
    </location>
</feature>
<dbReference type="AlphaFoldDB" id="A0A4Y2DWM5"/>
<dbReference type="InterPro" id="IPR013083">
    <property type="entry name" value="Znf_RING/FYVE/PHD"/>
</dbReference>
<evidence type="ECO:0000256" key="1">
    <source>
        <dbReference type="ARBA" id="ARBA00022723"/>
    </source>
</evidence>
<keyword evidence="2" id="KW-0863">Zinc-finger</keyword>
<name>A0A4Y2DWM5_ARAVE</name>
<evidence type="ECO:0000256" key="2">
    <source>
        <dbReference type="ARBA" id="ARBA00022771"/>
    </source>
</evidence>
<evidence type="ECO:0000256" key="3">
    <source>
        <dbReference type="ARBA" id="ARBA00022833"/>
    </source>
</evidence>
<evidence type="ECO:0000313" key="6">
    <source>
        <dbReference type="Proteomes" id="UP000499080"/>
    </source>
</evidence>
<feature type="domain" description="TRAFD1/XAF1 zinc finger" evidence="4">
    <location>
        <begin position="73"/>
        <end position="113"/>
    </location>
</feature>
<keyword evidence="3" id="KW-0862">Zinc</keyword>
<evidence type="ECO:0000259" key="4">
    <source>
        <dbReference type="Pfam" id="PF21366"/>
    </source>
</evidence>
<proteinExistence type="predicted"/>
<dbReference type="InterPro" id="IPR049439">
    <property type="entry name" value="TRAFD1-XIAF1_Znf"/>
</dbReference>
<feature type="domain" description="TRAFD1/XAF1 zinc finger" evidence="4">
    <location>
        <begin position="193"/>
        <end position="226"/>
    </location>
</feature>
<comment type="caution">
    <text evidence="5">The sequence shown here is derived from an EMBL/GenBank/DDBJ whole genome shotgun (WGS) entry which is preliminary data.</text>
</comment>
<evidence type="ECO:0000313" key="5">
    <source>
        <dbReference type="EMBL" id="GBM20044.1"/>
    </source>
</evidence>
<dbReference type="OrthoDB" id="6431536at2759"/>
<dbReference type="Pfam" id="PF21366">
    <property type="entry name" value="TRAFD1-XIAF1_ZnF"/>
    <property type="match status" value="4"/>
</dbReference>
<protein>
    <recommendedName>
        <fullName evidence="4">TRAFD1/XAF1 zinc finger domain-containing protein</fullName>
    </recommendedName>
</protein>
<feature type="domain" description="TRAFD1/XAF1 zinc finger" evidence="4">
    <location>
        <begin position="24"/>
        <end position="57"/>
    </location>
</feature>
<dbReference type="Gene3D" id="3.30.40.10">
    <property type="entry name" value="Zinc/RING finger domain, C3HC4 (zinc finger)"/>
    <property type="match status" value="5"/>
</dbReference>
<reference evidence="5 6" key="1">
    <citation type="journal article" date="2019" name="Sci. Rep.">
        <title>Orb-weaving spider Araneus ventricosus genome elucidates the spidroin gene catalogue.</title>
        <authorList>
            <person name="Kono N."/>
            <person name="Nakamura H."/>
            <person name="Ohtoshi R."/>
            <person name="Moran D.A.P."/>
            <person name="Shinohara A."/>
            <person name="Yoshida Y."/>
            <person name="Fujiwara M."/>
            <person name="Mori M."/>
            <person name="Tomita M."/>
            <person name="Arakawa K."/>
        </authorList>
    </citation>
    <scope>NUCLEOTIDE SEQUENCE [LARGE SCALE GENOMIC DNA]</scope>
</reference>
<dbReference type="Proteomes" id="UP000499080">
    <property type="component" value="Unassembled WGS sequence"/>
</dbReference>
<sequence>MQEICVKKLVPCEYCELEVPLDILSEHSAACGSRTEQCSKCNKHVMLKDLEKHPRYCSRKEPEAVPCEHCGLQTDWNELMEHAAICGTRTERCFLCTELVMVKDRDTHFVTCGKGLNFNESISCDYCGGSFNNSSIGKHIELCRSRAEKCNECNNYIERKDMEFHLMMCKQKRLSRLEFPCQYCGELYSSVFLRDHSDKCGTRTQKCEKCDKYIALKNMETHSNVCEEKKQLRLKVSSPCEYCGKLFSCALLEDHVDICRSRNQKCEKCDKYIPLKNMEMHLNTCKEKRQFRPEFPCRYCGESYLSDFLEDHVDKCGTRTRKCEKCDKYIALKNMETHSNVCRESMSKTHGDCPICHQSIPWMEMNIHCAYCTQVNSEIQEYEHQNKINELALRKGNTKVKRHLLVSLDLVSPASSESSSIKVTVKL</sequence>
<gene>
    <name evidence="5" type="ORF">AVEN_77957_1</name>
</gene>
<keyword evidence="1" id="KW-0479">Metal-binding</keyword>
<accession>A0A4Y2DWM5</accession>
<organism evidence="5 6">
    <name type="scientific">Araneus ventricosus</name>
    <name type="common">Orbweaver spider</name>
    <name type="synonym">Epeira ventricosa</name>
    <dbReference type="NCBI Taxonomy" id="182803"/>
    <lineage>
        <taxon>Eukaryota</taxon>
        <taxon>Metazoa</taxon>
        <taxon>Ecdysozoa</taxon>
        <taxon>Arthropoda</taxon>
        <taxon>Chelicerata</taxon>
        <taxon>Arachnida</taxon>
        <taxon>Araneae</taxon>
        <taxon>Araneomorphae</taxon>
        <taxon>Entelegynae</taxon>
        <taxon>Araneoidea</taxon>
        <taxon>Araneidae</taxon>
        <taxon>Araneus</taxon>
    </lineage>
</organism>
<dbReference type="GO" id="GO:0005739">
    <property type="term" value="C:mitochondrion"/>
    <property type="evidence" value="ECO:0007669"/>
    <property type="project" value="TreeGrafter"/>
</dbReference>
<keyword evidence="6" id="KW-1185">Reference proteome</keyword>
<dbReference type="PANTHER" id="PTHR16295:SF10">
    <property type="entry name" value="EXPRESSED PROTEIN"/>
    <property type="match status" value="1"/>
</dbReference>